<dbReference type="AlphaFoldDB" id="A0A7I8XCR9"/>
<evidence type="ECO:0000256" key="1">
    <source>
        <dbReference type="SAM" id="MobiDB-lite"/>
    </source>
</evidence>
<dbReference type="SUPFAM" id="SSF56112">
    <property type="entry name" value="Protein kinase-like (PK-like)"/>
    <property type="match status" value="1"/>
</dbReference>
<dbReference type="SMR" id="A0A7I8XCR9"/>
<evidence type="ECO:0000313" key="4">
    <source>
        <dbReference type="Proteomes" id="UP000659654"/>
    </source>
</evidence>
<dbReference type="InterPro" id="IPR053235">
    <property type="entry name" value="Ser_Thr_kinase"/>
</dbReference>
<feature type="region of interest" description="Disordered" evidence="1">
    <location>
        <begin position="523"/>
        <end position="663"/>
    </location>
</feature>
<dbReference type="Gene3D" id="3.30.200.20">
    <property type="entry name" value="Phosphorylase Kinase, domain 1"/>
    <property type="match status" value="1"/>
</dbReference>
<keyword evidence="4" id="KW-1185">Reference proteome</keyword>
<feature type="compositionally biased region" description="Low complexity" evidence="1">
    <location>
        <begin position="641"/>
        <end position="656"/>
    </location>
</feature>
<dbReference type="InterPro" id="IPR000719">
    <property type="entry name" value="Prot_kinase_dom"/>
</dbReference>
<dbReference type="GO" id="GO:0005524">
    <property type="term" value="F:ATP binding"/>
    <property type="evidence" value="ECO:0007669"/>
    <property type="project" value="InterPro"/>
</dbReference>
<dbReference type="EMBL" id="CAJFCV020000006">
    <property type="protein sequence ID" value="CAG9131633.1"/>
    <property type="molecule type" value="Genomic_DNA"/>
</dbReference>
<accession>A0A7I8XCR9</accession>
<dbReference type="Pfam" id="PF00069">
    <property type="entry name" value="Pkinase"/>
    <property type="match status" value="1"/>
</dbReference>
<sequence length="691" mass="77747">MSEAGKKPDEAVKWSENLNNYVIKYLIIMSKYRTVFQGMFGEEKVVIKVSRLTKRPTDKIYLQRELEFLRSANHPNIRDFCPIKEPSLAETHSFYASTHAYELPVLLDLRREEIGKKDDSDSDEVELPLSEKCVQQMANQIISGLSYLHKQGFLHSRLRKDYITLSEDGTVKLIGFARMALIDEDDDQVDIRNGFTGETYEIEDESFFLGLLCVELLLDESPFDPDVLFGRPTSRRLRQYQQEYKAMKKRRIFSLPAIFPDGDPDKMEKLERNLSLEGRSFLEKTIFSSKDSRPTCEQLKEHAWIKGKDGVDVIVDELVHRGATERADYILRRENAVMWFESMKLGNGRILISILGSIYSKPSSHLYLPFTAPMPMEHNMAEVRQIVEYNLLQMLGLAITNVQFFHLVEKIMEKMDIVSRVPYVVLREVIGFPTGDKTDVVNGLTDCVMVFVTKDKYEFHQFLKTNWPKVYRLYSDKFYGHESMATDIEHLNKAFPRYDSLPTRIAKSEEKVETAAAVQVADGAENASESKSASIIQPLSDPPTNSAANTPRTSTSSCSTANGFDIPFANSGSSDDAKRARSTTPPTASLENLAASSTNSSTNPPRSSTSSTNSSVNCPSYIQPLPAPAESQAKTPKADISSTSSKGSRSSKSSGRWKFIPSPLEDLARSVGSKIGKGLERLRRDSSQSDN</sequence>
<comment type="caution">
    <text evidence="3">The sequence shown here is derived from an EMBL/GenBank/DDBJ whole genome shotgun (WGS) entry which is preliminary data.</text>
</comment>
<feature type="domain" description="Protein kinase" evidence="2">
    <location>
        <begin position="21"/>
        <end position="305"/>
    </location>
</feature>
<gene>
    <name evidence="3" type="ORF">BXYJ_LOCUS15395</name>
</gene>
<organism evidence="3 4">
    <name type="scientific">Bursaphelenchus xylophilus</name>
    <name type="common">Pinewood nematode worm</name>
    <name type="synonym">Aphelenchoides xylophilus</name>
    <dbReference type="NCBI Taxonomy" id="6326"/>
    <lineage>
        <taxon>Eukaryota</taxon>
        <taxon>Metazoa</taxon>
        <taxon>Ecdysozoa</taxon>
        <taxon>Nematoda</taxon>
        <taxon>Chromadorea</taxon>
        <taxon>Rhabditida</taxon>
        <taxon>Tylenchina</taxon>
        <taxon>Tylenchomorpha</taxon>
        <taxon>Aphelenchoidea</taxon>
        <taxon>Aphelenchoididae</taxon>
        <taxon>Bursaphelenchus</taxon>
    </lineage>
</organism>
<protein>
    <submittedName>
        <fullName evidence="3">(pine wood nematode) hypothetical protein</fullName>
    </submittedName>
</protein>
<evidence type="ECO:0000313" key="3">
    <source>
        <dbReference type="EMBL" id="CAD5235304.1"/>
    </source>
</evidence>
<reference evidence="3" key="1">
    <citation type="submission" date="2020-09" db="EMBL/GenBank/DDBJ databases">
        <authorList>
            <person name="Kikuchi T."/>
        </authorList>
    </citation>
    <scope>NUCLEOTIDE SEQUENCE</scope>
    <source>
        <strain evidence="3">Ka4C1</strain>
    </source>
</reference>
<dbReference type="Proteomes" id="UP000582659">
    <property type="component" value="Unassembled WGS sequence"/>
</dbReference>
<dbReference type="GO" id="GO:0004674">
    <property type="term" value="F:protein serine/threonine kinase activity"/>
    <property type="evidence" value="ECO:0007669"/>
    <property type="project" value="TreeGrafter"/>
</dbReference>
<dbReference type="SMART" id="SM00220">
    <property type="entry name" value="S_TKc"/>
    <property type="match status" value="1"/>
</dbReference>
<dbReference type="InterPro" id="IPR011009">
    <property type="entry name" value="Kinase-like_dom_sf"/>
</dbReference>
<dbReference type="EMBL" id="CAJFDI010000006">
    <property type="protein sequence ID" value="CAD5235304.1"/>
    <property type="molecule type" value="Genomic_DNA"/>
</dbReference>
<proteinExistence type="predicted"/>
<dbReference type="GO" id="GO:0005737">
    <property type="term" value="C:cytoplasm"/>
    <property type="evidence" value="ECO:0007669"/>
    <property type="project" value="TreeGrafter"/>
</dbReference>
<dbReference type="Gene3D" id="1.10.510.10">
    <property type="entry name" value="Transferase(Phosphotransferase) domain 1"/>
    <property type="match status" value="1"/>
</dbReference>
<feature type="compositionally biased region" description="Polar residues" evidence="1">
    <location>
        <begin position="527"/>
        <end position="562"/>
    </location>
</feature>
<dbReference type="PROSITE" id="PS50011">
    <property type="entry name" value="PROTEIN_KINASE_DOM"/>
    <property type="match status" value="1"/>
</dbReference>
<name>A0A7I8XCR9_BURXY</name>
<feature type="compositionally biased region" description="Low complexity" evidence="1">
    <location>
        <begin position="596"/>
        <end position="620"/>
    </location>
</feature>
<evidence type="ECO:0000259" key="2">
    <source>
        <dbReference type="PROSITE" id="PS50011"/>
    </source>
</evidence>
<dbReference type="Proteomes" id="UP000659654">
    <property type="component" value="Unassembled WGS sequence"/>
</dbReference>
<dbReference type="PANTHER" id="PTHR24361">
    <property type="entry name" value="MITOGEN-ACTIVATED KINASE KINASE KINASE"/>
    <property type="match status" value="1"/>
</dbReference>